<dbReference type="AlphaFoldDB" id="A0A366MS06"/>
<gene>
    <name evidence="1" type="ORF">CRU91_09190</name>
</gene>
<proteinExistence type="predicted"/>
<protein>
    <submittedName>
        <fullName evidence="1">Uncharacterized protein</fullName>
    </submittedName>
</protein>
<evidence type="ECO:0000313" key="2">
    <source>
        <dbReference type="Proteomes" id="UP000252669"/>
    </source>
</evidence>
<name>A0A366MS06_9BACT</name>
<dbReference type="Proteomes" id="UP000252669">
    <property type="component" value="Unassembled WGS sequence"/>
</dbReference>
<reference evidence="1 2" key="1">
    <citation type="submission" date="2017-10" db="EMBL/GenBank/DDBJ databases">
        <title>Genomics of the genus Arcobacter.</title>
        <authorList>
            <person name="Perez-Cataluna A."/>
            <person name="Figueras M.J."/>
        </authorList>
    </citation>
    <scope>NUCLEOTIDE SEQUENCE [LARGE SCALE GENOMIC DNA]</scope>
    <source>
        <strain evidence="1 2">CECT 9230</strain>
    </source>
</reference>
<keyword evidence="2" id="KW-1185">Reference proteome</keyword>
<dbReference type="EMBL" id="PDKB01000016">
    <property type="protein sequence ID" value="RBQ28384.1"/>
    <property type="molecule type" value="Genomic_DNA"/>
</dbReference>
<accession>A0A366MS06</accession>
<evidence type="ECO:0000313" key="1">
    <source>
        <dbReference type="EMBL" id="RBQ28384.1"/>
    </source>
</evidence>
<sequence>MSIYYLEREVDLIKKSFKDKTLKERFDDRGFAVKKYATAYGVNQAILSLVLNGTLVGKNNINGDTRKIIAQLKKDSVWIGKLPWEV</sequence>
<comment type="caution">
    <text evidence="1">The sequence shown here is derived from an EMBL/GenBank/DDBJ whole genome shotgun (WGS) entry which is preliminary data.</text>
</comment>
<dbReference type="OrthoDB" id="5346834at2"/>
<organism evidence="1 2">
    <name type="scientific">Aliarcobacter vitoriensis</name>
    <dbReference type="NCBI Taxonomy" id="2011099"/>
    <lineage>
        <taxon>Bacteria</taxon>
        <taxon>Pseudomonadati</taxon>
        <taxon>Campylobacterota</taxon>
        <taxon>Epsilonproteobacteria</taxon>
        <taxon>Campylobacterales</taxon>
        <taxon>Arcobacteraceae</taxon>
        <taxon>Aliarcobacter</taxon>
    </lineage>
</organism>